<dbReference type="EMBL" id="JBFNXQ010000139">
    <property type="protein sequence ID" value="MEX5721555.1"/>
    <property type="molecule type" value="Genomic_DNA"/>
</dbReference>
<evidence type="ECO:0000256" key="1">
    <source>
        <dbReference type="SAM" id="MobiDB-lite"/>
    </source>
</evidence>
<dbReference type="Pfam" id="PF08310">
    <property type="entry name" value="LGFP"/>
    <property type="match status" value="7"/>
</dbReference>
<dbReference type="RefSeq" id="WP_369210355.1">
    <property type="nucleotide sequence ID" value="NZ_JBFNXQ010000139.1"/>
</dbReference>
<evidence type="ECO:0000313" key="4">
    <source>
        <dbReference type="Proteomes" id="UP001560045"/>
    </source>
</evidence>
<name>A0ABV3XLT9_9ACTN</name>
<organism evidence="3 4">
    <name type="scientific">Geodermatophilus maliterrae</name>
    <dbReference type="NCBI Taxonomy" id="3162531"/>
    <lineage>
        <taxon>Bacteria</taxon>
        <taxon>Bacillati</taxon>
        <taxon>Actinomycetota</taxon>
        <taxon>Actinomycetes</taxon>
        <taxon>Geodermatophilales</taxon>
        <taxon>Geodermatophilaceae</taxon>
        <taxon>Geodermatophilus</taxon>
    </lineage>
</organism>
<feature type="chain" id="PRO_5045611550" evidence="2">
    <location>
        <begin position="34"/>
        <end position="904"/>
    </location>
</feature>
<reference evidence="3 4" key="1">
    <citation type="submission" date="2024-06" db="EMBL/GenBank/DDBJ databases">
        <title>Draft genome sequence of Geodermatophilus badlandi, a novel member of the Geodermatophilaceae isolated from badland sedimentary rocks in the Red desert, Wyoming, USA.</title>
        <authorList>
            <person name="Ben Tekaya S."/>
            <person name="Nouioui I."/>
            <person name="Flores G.M."/>
            <person name="Shaal M.N."/>
            <person name="Bredoire F."/>
            <person name="Basile F."/>
            <person name="Van Diepen L."/>
            <person name="Ward N.L."/>
        </authorList>
    </citation>
    <scope>NUCLEOTIDE SEQUENCE [LARGE SCALE GENOMIC DNA]</scope>
    <source>
        <strain evidence="3 4">WL48A</strain>
    </source>
</reference>
<gene>
    <name evidence="3" type="ORF">ABQ292_24675</name>
</gene>
<evidence type="ECO:0000256" key="2">
    <source>
        <dbReference type="SAM" id="SignalP"/>
    </source>
</evidence>
<accession>A0ABV3XLT9</accession>
<keyword evidence="4" id="KW-1185">Reference proteome</keyword>
<dbReference type="Pfam" id="PF13583">
    <property type="entry name" value="Reprolysin_4"/>
    <property type="match status" value="1"/>
</dbReference>
<keyword evidence="2" id="KW-0732">Signal</keyword>
<sequence length="904" mass="92924">MPHAARPRPPRLLSLAAATAVLTPLLLAGPAAAESPAEGPAAGPAEEVTAGDTVVGELVQTWAEHEDPDEAAAHADDALLSWVTEDDGTSVRVDSDGVDDLPVGATVEVTVGAEVPEEPGTAEGVEPAREVLEAEVVAPAETVPAAPASAPYTNEVTVVLVAPSGLSPDATTVQQVVDQVNGPVADFWESQSGGAVRIHATAGADSWVTSSAVCTSSSALWTDVAGRISWTGGAGRHLLLYVPGYPSGMPSCAYGLASIGSSRGAGGSLYVRAVSTSVIAHELGHNFGLGHASAVQCDGSPEATPCRTVSYWDWYDVMGVSWNEVGSLNAPHAARLDLLPASARVAVDSAGTGGTYTLTPMGGGTGTRVLALTARDGRRYWVEYRTAVGQDGWLDPAIGYGFEAGVLVHTDGPGPTGDTSLLLDGTPAAQAQWAADEQTVLPAGNRMSLGGGSFTVSVVGASASGATVTVRTAADGPAADSPIAVLYRSLGGSGGSLGAPTGDELCGLRSGGCAQHFRNGSIYWSPATGARVVRDQLLAEFLRTGGPSGWLGYPVGDRYATPDSGWTQAFQGGRVHSSPATGAHAVPARLGAAYDPLRGESGVLGYPVTAPYPTAGGGQTQAFQHGRIHWSQATGAHAVYTQVSRAYDPMWGESGPLGYPVSGRYATANGGVTQAFQHGRIHWSPATGGHAVLGEISRVYDPLWGESGLLGYPVGGRYPTANGGVTQAFQHGRIHWSPATGGHAVTSVIGQAYDPLRGESGVLGYPVGGRYPTAGGGWTQPFQHGRIHWSPATGAHAVWGPIRAVYDPMWGESGVLGYPVTEPYPTVNGGTTQAFQHGRIHWSPATGGFAVQGAISRTYDARGGESGRLGYPTGPQRGSSRVEQTFQRGRISHDAATGTSVQYY</sequence>
<dbReference type="Proteomes" id="UP001560045">
    <property type="component" value="Unassembled WGS sequence"/>
</dbReference>
<dbReference type="InterPro" id="IPR013207">
    <property type="entry name" value="LGFP"/>
</dbReference>
<feature type="region of interest" description="Disordered" evidence="1">
    <location>
        <begin position="31"/>
        <end position="50"/>
    </location>
</feature>
<comment type="caution">
    <text evidence="3">The sequence shown here is derived from an EMBL/GenBank/DDBJ whole genome shotgun (WGS) entry which is preliminary data.</text>
</comment>
<protein>
    <submittedName>
        <fullName evidence="3">Reprolysin-like metallopeptidase</fullName>
    </submittedName>
</protein>
<feature type="region of interest" description="Disordered" evidence="1">
    <location>
        <begin position="861"/>
        <end position="904"/>
    </location>
</feature>
<dbReference type="SUPFAM" id="SSF55486">
    <property type="entry name" value="Metalloproteases ('zincins'), catalytic domain"/>
    <property type="match status" value="1"/>
</dbReference>
<feature type="compositionally biased region" description="Polar residues" evidence="1">
    <location>
        <begin position="876"/>
        <end position="887"/>
    </location>
</feature>
<evidence type="ECO:0000313" key="3">
    <source>
        <dbReference type="EMBL" id="MEX5721555.1"/>
    </source>
</evidence>
<proteinExistence type="predicted"/>
<feature type="signal peptide" evidence="2">
    <location>
        <begin position="1"/>
        <end position="33"/>
    </location>
</feature>